<dbReference type="Proteomes" id="UP000306113">
    <property type="component" value="Unassembled WGS sequence"/>
</dbReference>
<organism evidence="4 5">
    <name type="scientific">Thalassobius vesicularis</name>
    <dbReference type="NCBI Taxonomy" id="1294297"/>
    <lineage>
        <taxon>Bacteria</taxon>
        <taxon>Pseudomonadati</taxon>
        <taxon>Pseudomonadota</taxon>
        <taxon>Alphaproteobacteria</taxon>
        <taxon>Rhodobacterales</taxon>
        <taxon>Roseobacteraceae</taxon>
        <taxon>Thalassovita</taxon>
    </lineage>
</organism>
<protein>
    <submittedName>
        <fullName evidence="4">SDR family oxidoreductase</fullName>
    </submittedName>
</protein>
<evidence type="ECO:0000256" key="2">
    <source>
        <dbReference type="ARBA" id="ARBA00023002"/>
    </source>
</evidence>
<reference evidence="4 5" key="1">
    <citation type="submission" date="2019-04" db="EMBL/GenBank/DDBJ databases">
        <title>Draft genome sequence of Youngimonas vesicularis.</title>
        <authorList>
            <person name="Hameed A."/>
        </authorList>
    </citation>
    <scope>NUCLEOTIDE SEQUENCE [LARGE SCALE GENOMIC DNA]</scope>
    <source>
        <strain evidence="4 5">CC-AMW-E</strain>
    </source>
</reference>
<evidence type="ECO:0000313" key="4">
    <source>
        <dbReference type="EMBL" id="THD73338.1"/>
    </source>
</evidence>
<dbReference type="EMBL" id="SSMD01000005">
    <property type="protein sequence ID" value="THD73338.1"/>
    <property type="molecule type" value="Genomic_DNA"/>
</dbReference>
<evidence type="ECO:0000259" key="3">
    <source>
        <dbReference type="SMART" id="SM00822"/>
    </source>
</evidence>
<dbReference type="Pfam" id="PF13561">
    <property type="entry name" value="adh_short_C2"/>
    <property type="match status" value="1"/>
</dbReference>
<dbReference type="RefSeq" id="WP_136339467.1">
    <property type="nucleotide sequence ID" value="NZ_SSMD01000005.1"/>
</dbReference>
<keyword evidence="5" id="KW-1185">Reference proteome</keyword>
<sequence length="245" mass="25481">MSHHTILITGGSAGIGAACAVMAAERGHDIILTYNSDRAGAEATAAAVKAAGQRAQIIRCDVGQPEQIDRMFSEIDPACPIHLVNNAGVVGPTASIADLTAERLTNIFAVNVVGAMLVAKGAVAHMRRCGQSGHIVNVSSAAARLGSGNQYVDYAATKGAIDTFTLGLADELAPEGIRVNAVRPGLIETEIHAKGGEPDRLARLSHMVPMRRSGSAQEVADAILWLLSDHSSYVTRALIDVTGGR</sequence>
<dbReference type="PROSITE" id="PS00061">
    <property type="entry name" value="ADH_SHORT"/>
    <property type="match status" value="1"/>
</dbReference>
<dbReference type="FunFam" id="3.40.50.720:FF:000173">
    <property type="entry name" value="3-oxoacyl-[acyl-carrier protein] reductase"/>
    <property type="match status" value="1"/>
</dbReference>
<evidence type="ECO:0000313" key="5">
    <source>
        <dbReference type="Proteomes" id="UP000306113"/>
    </source>
</evidence>
<dbReference type="GO" id="GO:0016614">
    <property type="term" value="F:oxidoreductase activity, acting on CH-OH group of donors"/>
    <property type="evidence" value="ECO:0007669"/>
    <property type="project" value="UniProtKB-ARBA"/>
</dbReference>
<dbReference type="PANTHER" id="PTHR48107:SF7">
    <property type="entry name" value="RE15974P"/>
    <property type="match status" value="1"/>
</dbReference>
<proteinExistence type="inferred from homology"/>
<dbReference type="PANTHER" id="PTHR48107">
    <property type="entry name" value="NADPH-DEPENDENT ALDEHYDE REDUCTASE-LIKE PROTEIN, CHLOROPLASTIC-RELATED"/>
    <property type="match status" value="1"/>
</dbReference>
<dbReference type="AlphaFoldDB" id="A0A4S3M7K0"/>
<dbReference type="InterPro" id="IPR057326">
    <property type="entry name" value="KR_dom"/>
</dbReference>
<dbReference type="Gene3D" id="3.40.50.720">
    <property type="entry name" value="NAD(P)-binding Rossmann-like Domain"/>
    <property type="match status" value="1"/>
</dbReference>
<dbReference type="InterPro" id="IPR002347">
    <property type="entry name" value="SDR_fam"/>
</dbReference>
<feature type="domain" description="Ketoreductase" evidence="3">
    <location>
        <begin position="4"/>
        <end position="175"/>
    </location>
</feature>
<dbReference type="PRINTS" id="PR00080">
    <property type="entry name" value="SDRFAMILY"/>
</dbReference>
<dbReference type="InterPro" id="IPR036291">
    <property type="entry name" value="NAD(P)-bd_dom_sf"/>
</dbReference>
<dbReference type="PRINTS" id="PR00081">
    <property type="entry name" value="GDHRDH"/>
</dbReference>
<dbReference type="InterPro" id="IPR020904">
    <property type="entry name" value="Sc_DH/Rdtase_CS"/>
</dbReference>
<name>A0A4S3M7K0_9RHOB</name>
<dbReference type="SUPFAM" id="SSF51735">
    <property type="entry name" value="NAD(P)-binding Rossmann-fold domains"/>
    <property type="match status" value="1"/>
</dbReference>
<dbReference type="SMART" id="SM00822">
    <property type="entry name" value="PKS_KR"/>
    <property type="match status" value="1"/>
</dbReference>
<accession>A0A4S3M7K0</accession>
<comment type="similarity">
    <text evidence="1">Belongs to the short-chain dehydrogenases/reductases (SDR) family.</text>
</comment>
<evidence type="ECO:0000256" key="1">
    <source>
        <dbReference type="ARBA" id="ARBA00006484"/>
    </source>
</evidence>
<comment type="caution">
    <text evidence="4">The sequence shown here is derived from an EMBL/GenBank/DDBJ whole genome shotgun (WGS) entry which is preliminary data.</text>
</comment>
<dbReference type="CDD" id="cd05233">
    <property type="entry name" value="SDR_c"/>
    <property type="match status" value="1"/>
</dbReference>
<dbReference type="OrthoDB" id="20590at2"/>
<gene>
    <name evidence="4" type="ORF">E7681_11615</name>
</gene>
<keyword evidence="2" id="KW-0560">Oxidoreductase</keyword>